<dbReference type="AlphaFoldDB" id="A0AB39N3U8"/>
<gene>
    <name evidence="1" type="ORF">AB5J55_19065</name>
</gene>
<protein>
    <submittedName>
        <fullName evidence="1">Uncharacterized protein</fullName>
    </submittedName>
</protein>
<reference evidence="1" key="1">
    <citation type="submission" date="2024-07" db="EMBL/GenBank/DDBJ databases">
        <authorList>
            <person name="Yu S.T."/>
        </authorList>
    </citation>
    <scope>NUCLEOTIDE SEQUENCE</scope>
    <source>
        <strain evidence="1">R11</strain>
    </source>
</reference>
<dbReference type="EMBL" id="CP163432">
    <property type="protein sequence ID" value="XDQ11618.1"/>
    <property type="molecule type" value="Genomic_DNA"/>
</dbReference>
<name>A0AB39N3U8_9ACTN</name>
<accession>A0AB39N3U8</accession>
<proteinExistence type="predicted"/>
<evidence type="ECO:0000313" key="1">
    <source>
        <dbReference type="EMBL" id="XDQ11618.1"/>
    </source>
</evidence>
<sequence>MTSTERSEMFNPCDTIAALSQAATRFLDGQSKAVPFLASDRPDLRVSAGRAEDLYGTVHVPEPADTGLDLLGDAPEADAVRVLLRPLARTWTTDPALASGARSLLICGLYQNLLSEIVAPLVGYCAPRPGVSVLTGRDLASVSWMIAKQYARVRPDVTRQALLTSQDVVDDPPKDVEVLSYEDFQTRDIRGFLSASPWRRLQFQSHGKDQVLLLGDWALSGVSDVDAPEGPVTLRPRFGYGYPDPENKLKFIRFSEFVAAELILSSCHSGPFPDTGSYAVRYQMVLAAIDGTAQTVVAAVTNSQVGMPESAQFLAQHDSGADMAAVLNASIADVNPYGVFLRHGVQWEPNGSAAVMAAVSAGDQKQQETDKLLALALDRAVGWTESGILPADHPSKAACARFLKKYTRLLCRTSATESERIHAQLVRDLAALDRSIAERIATDPDDPMMDYPDYWADRSVVRSTPEQVACDTCGDIAQKFIRTGKSRVIPDVEVVGCLRCGDGDFRPAYGPAVITRSPVSTCMGASVTVQLEISQARNGTVHYGFYTPSYLTDYTLHAPLRSTAIEKADVFTDRFTLTLGESVVPQMYYYTVYAVQDLSISIARHNLGVRPGPALP</sequence>
<dbReference type="RefSeq" id="WP_369271849.1">
    <property type="nucleotide sequence ID" value="NZ_CP163432.1"/>
</dbReference>
<organism evidence="1">
    <name type="scientific">Streptomyces sp. R11</name>
    <dbReference type="NCBI Taxonomy" id="3238625"/>
    <lineage>
        <taxon>Bacteria</taxon>
        <taxon>Bacillati</taxon>
        <taxon>Actinomycetota</taxon>
        <taxon>Actinomycetes</taxon>
        <taxon>Kitasatosporales</taxon>
        <taxon>Streptomycetaceae</taxon>
        <taxon>Streptomyces</taxon>
    </lineage>
</organism>